<keyword evidence="4" id="KW-1185">Reference proteome</keyword>
<dbReference type="EMBL" id="CP003531">
    <property type="protein sequence ID" value="AFK51705.1"/>
    <property type="molecule type" value="Genomic_DNA"/>
</dbReference>
<dbReference type="InterPro" id="IPR023214">
    <property type="entry name" value="HAD_sf"/>
</dbReference>
<dbReference type="PANTHER" id="PTHR43316">
    <property type="entry name" value="HYDROLASE, HALOACID DELAHOGENASE-RELATED"/>
    <property type="match status" value="1"/>
</dbReference>
<dbReference type="OrthoDB" id="27736at2157"/>
<reference evidence="3 4" key="1">
    <citation type="journal article" date="2012" name="J. Bacteriol.">
        <title>Complete genome sequence of the hyperthermophilic cellulolytic Crenarchaeon 'Thermogladius cellulolyticus' 1633.</title>
        <authorList>
            <person name="Mardanov A.V."/>
            <person name="Kochetkova T.V."/>
            <person name="Beletsky A.V."/>
            <person name="Bonch-Osmolovskaya E.A."/>
            <person name="Ravin N.V."/>
            <person name="Skryabin K.G."/>
        </authorList>
    </citation>
    <scope>NUCLEOTIDE SEQUENCE [LARGE SCALE GENOMIC DNA]</scope>
    <source>
        <strain evidence="4">DSM 22663 / VKM B-2946 / 1633</strain>
    </source>
</reference>
<dbReference type="Gene3D" id="1.10.150.400">
    <property type="match status" value="1"/>
</dbReference>
<evidence type="ECO:0000313" key="4">
    <source>
        <dbReference type="Proteomes" id="UP000005270"/>
    </source>
</evidence>
<comment type="similarity">
    <text evidence="1">Belongs to the HAD-like hydrolase superfamily.</text>
</comment>
<dbReference type="InterPro" id="IPR036412">
    <property type="entry name" value="HAD-like_sf"/>
</dbReference>
<organism evidence="3 4">
    <name type="scientific">Thermogladius calderae (strain DSM 22663 / VKM B-2946 / 1633)</name>
    <dbReference type="NCBI Taxonomy" id="1184251"/>
    <lineage>
        <taxon>Archaea</taxon>
        <taxon>Thermoproteota</taxon>
        <taxon>Thermoprotei</taxon>
        <taxon>Desulfurococcales</taxon>
        <taxon>Desulfurococcaceae</taxon>
        <taxon>Thermogladius</taxon>
    </lineage>
</organism>
<dbReference type="GeneID" id="13013603"/>
<protein>
    <submittedName>
        <fullName evidence="3">HAD-superfamily hydrolase, subfamily IA, variant 1</fullName>
    </submittedName>
</protein>
<dbReference type="RefSeq" id="WP_014737955.1">
    <property type="nucleotide sequence ID" value="NC_017954.1"/>
</dbReference>
<dbReference type="SFLD" id="SFLDS00003">
    <property type="entry name" value="Haloacid_Dehalogenase"/>
    <property type="match status" value="1"/>
</dbReference>
<proteinExistence type="inferred from homology"/>
<dbReference type="STRING" id="1184251.TCELL_1282"/>
<evidence type="ECO:0000313" key="3">
    <source>
        <dbReference type="EMBL" id="AFK51705.1"/>
    </source>
</evidence>
<evidence type="ECO:0000256" key="1">
    <source>
        <dbReference type="ARBA" id="ARBA00007958"/>
    </source>
</evidence>
<dbReference type="PANTHER" id="PTHR43316:SF3">
    <property type="entry name" value="HALOACID DEHALOGENASE, TYPE II (AFU_ORTHOLOGUE AFUA_2G07750)-RELATED"/>
    <property type="match status" value="1"/>
</dbReference>
<dbReference type="GO" id="GO:0016787">
    <property type="term" value="F:hydrolase activity"/>
    <property type="evidence" value="ECO:0007669"/>
    <property type="project" value="UniProtKB-KW"/>
</dbReference>
<dbReference type="NCBIfam" id="TIGR01549">
    <property type="entry name" value="HAD-SF-IA-v1"/>
    <property type="match status" value="1"/>
</dbReference>
<accession>I3TG17</accession>
<dbReference type="SFLD" id="SFLDG01129">
    <property type="entry name" value="C1.5:_HAD__Beta-PGM__Phosphata"/>
    <property type="match status" value="1"/>
</dbReference>
<name>I3TG17_THEC1</name>
<dbReference type="KEGG" id="thg:TCELL_1282"/>
<dbReference type="HOGENOM" id="CLU_045011_8_3_2"/>
<dbReference type="Pfam" id="PF00702">
    <property type="entry name" value="Hydrolase"/>
    <property type="match status" value="1"/>
</dbReference>
<dbReference type="SUPFAM" id="SSF56784">
    <property type="entry name" value="HAD-like"/>
    <property type="match status" value="1"/>
</dbReference>
<dbReference type="eggNOG" id="arCOG02291">
    <property type="taxonomic scope" value="Archaea"/>
</dbReference>
<dbReference type="Gene3D" id="3.40.50.1000">
    <property type="entry name" value="HAD superfamily/HAD-like"/>
    <property type="match status" value="1"/>
</dbReference>
<dbReference type="AlphaFoldDB" id="I3TG17"/>
<dbReference type="FunCoup" id="I3TG17">
    <property type="interactions" value="32"/>
</dbReference>
<evidence type="ECO:0000256" key="2">
    <source>
        <dbReference type="ARBA" id="ARBA00022801"/>
    </source>
</evidence>
<dbReference type="Proteomes" id="UP000005270">
    <property type="component" value="Chromosome"/>
</dbReference>
<gene>
    <name evidence="3" type="ordered locus">TCELL_1282</name>
</gene>
<sequence length="232" mass="25620">MVESVSFDVWGTLLDLDKTLQEASRVIAEALGAPFETVYSRVLKAHEEARKVRRSSLIPGNETVKTGQAILAKHIGVDPSGVDSLIHKAFQEVDPHRIVYDDVVETVEDLYEEGLRLAVAGNVLFWPSSYTWRLLERLSLGKFLEARVFSDEVGFNKPDRGFFIALLEKLGVEPGSVVHVGDNVIEDVGGPMSMGMKAVLIRRDLKLTLSINLLGLAVVSSLRQLPSVIRLI</sequence>
<dbReference type="InterPro" id="IPR051540">
    <property type="entry name" value="S-2-haloacid_dehalogenase"/>
</dbReference>
<dbReference type="InParanoid" id="I3TG17"/>
<keyword evidence="2 3" id="KW-0378">Hydrolase</keyword>
<dbReference type="InterPro" id="IPR006439">
    <property type="entry name" value="HAD-SF_hydro_IA"/>
</dbReference>